<dbReference type="PROSITE" id="PS50835">
    <property type="entry name" value="IG_LIKE"/>
    <property type="match status" value="1"/>
</dbReference>
<accession>A0A4W5N7U7</accession>
<feature type="signal peptide" evidence="5">
    <location>
        <begin position="1"/>
        <end position="27"/>
    </location>
</feature>
<dbReference type="Ensembl" id="ENSHHUT00000048524.1">
    <property type="protein sequence ID" value="ENSHHUP00000046807.1"/>
    <property type="gene ID" value="ENSHHUG00000028476.1"/>
</dbReference>
<proteinExistence type="predicted"/>
<evidence type="ECO:0000313" key="7">
    <source>
        <dbReference type="Ensembl" id="ENSHHUP00000046807.1"/>
    </source>
</evidence>
<dbReference type="InterPro" id="IPR007110">
    <property type="entry name" value="Ig-like_dom"/>
</dbReference>
<keyword evidence="8" id="KW-1185">Reference proteome</keyword>
<evidence type="ECO:0000256" key="2">
    <source>
        <dbReference type="ARBA" id="ARBA00022692"/>
    </source>
</evidence>
<evidence type="ECO:0000313" key="8">
    <source>
        <dbReference type="Proteomes" id="UP000314982"/>
    </source>
</evidence>
<dbReference type="Proteomes" id="UP000314982">
    <property type="component" value="Unassembled WGS sequence"/>
</dbReference>
<dbReference type="STRING" id="62062.ENSHHUP00000046807"/>
<protein>
    <recommendedName>
        <fullName evidence="6">Ig-like domain-containing protein</fullName>
    </recommendedName>
</protein>
<dbReference type="InterPro" id="IPR051116">
    <property type="entry name" value="Surface_Rcpt/Adhesion_Mol"/>
</dbReference>
<evidence type="ECO:0000256" key="3">
    <source>
        <dbReference type="ARBA" id="ARBA00022989"/>
    </source>
</evidence>
<dbReference type="AlphaFoldDB" id="A0A4W5N7U7"/>
<reference evidence="7" key="3">
    <citation type="submission" date="2025-09" db="UniProtKB">
        <authorList>
            <consortium name="Ensembl"/>
        </authorList>
    </citation>
    <scope>IDENTIFICATION</scope>
</reference>
<keyword evidence="3" id="KW-1133">Transmembrane helix</keyword>
<dbReference type="GO" id="GO:0005886">
    <property type="term" value="C:plasma membrane"/>
    <property type="evidence" value="ECO:0007669"/>
    <property type="project" value="TreeGrafter"/>
</dbReference>
<keyword evidence="3" id="KW-0472">Membrane</keyword>
<name>A0A4W5N7U7_9TELE</name>
<evidence type="ECO:0000256" key="1">
    <source>
        <dbReference type="ARBA" id="ARBA00004479"/>
    </source>
</evidence>
<keyword evidence="2" id="KW-0812">Transmembrane</keyword>
<evidence type="ECO:0000256" key="5">
    <source>
        <dbReference type="SAM" id="SignalP"/>
    </source>
</evidence>
<evidence type="ECO:0000256" key="4">
    <source>
        <dbReference type="ARBA" id="ARBA00023180"/>
    </source>
</evidence>
<reference evidence="7" key="2">
    <citation type="submission" date="2025-08" db="UniProtKB">
        <authorList>
            <consortium name="Ensembl"/>
        </authorList>
    </citation>
    <scope>IDENTIFICATION</scope>
</reference>
<reference evidence="8" key="1">
    <citation type="submission" date="2018-06" db="EMBL/GenBank/DDBJ databases">
        <title>Genome assembly of Danube salmon.</title>
        <authorList>
            <person name="Macqueen D.J."/>
            <person name="Gundappa M.K."/>
        </authorList>
    </citation>
    <scope>NUCLEOTIDE SEQUENCE [LARGE SCALE GENOMIC DNA]</scope>
</reference>
<organism evidence="7 8">
    <name type="scientific">Hucho hucho</name>
    <name type="common">huchen</name>
    <dbReference type="NCBI Taxonomy" id="62062"/>
    <lineage>
        <taxon>Eukaryota</taxon>
        <taxon>Metazoa</taxon>
        <taxon>Chordata</taxon>
        <taxon>Craniata</taxon>
        <taxon>Vertebrata</taxon>
        <taxon>Euteleostomi</taxon>
        <taxon>Actinopterygii</taxon>
        <taxon>Neopterygii</taxon>
        <taxon>Teleostei</taxon>
        <taxon>Protacanthopterygii</taxon>
        <taxon>Salmoniformes</taxon>
        <taxon>Salmonidae</taxon>
        <taxon>Salmoninae</taxon>
        <taxon>Hucho</taxon>
    </lineage>
</organism>
<dbReference type="PANTHER" id="PTHR11973">
    <property type="entry name" value="CELL SURFACE GLYCOPROTEIN MUC18-RELATED"/>
    <property type="match status" value="1"/>
</dbReference>
<dbReference type="InterPro" id="IPR013783">
    <property type="entry name" value="Ig-like_fold"/>
</dbReference>
<dbReference type="InterPro" id="IPR036179">
    <property type="entry name" value="Ig-like_dom_sf"/>
</dbReference>
<feature type="chain" id="PRO_5021237728" description="Ig-like domain-containing protein" evidence="5">
    <location>
        <begin position="28"/>
        <end position="146"/>
    </location>
</feature>
<comment type="subcellular location">
    <subcellularLocation>
        <location evidence="1">Membrane</location>
        <topology evidence="1">Single-pass type I membrane protein</topology>
    </subcellularLocation>
</comment>
<sequence>MDGIVTFGRTSLLCTLLLCFSLQVCWAVVTVTVTPKVEVIKGESASLPCTFKIPPSSNNIVEWFIEEGGTRKRVAFRSVSGGEGKSDEGTRLSDRVTMGRDFSLTISPVAVEDQLPFYCQVTAGPAGVGEAITQLKVFCELLTTEL</sequence>
<dbReference type="SMART" id="SM00409">
    <property type="entry name" value="IG"/>
    <property type="match status" value="1"/>
</dbReference>
<dbReference type="Gene3D" id="2.60.40.10">
    <property type="entry name" value="Immunoglobulins"/>
    <property type="match status" value="1"/>
</dbReference>
<dbReference type="GeneTree" id="ENSGT00940000161038"/>
<dbReference type="InterPro" id="IPR003599">
    <property type="entry name" value="Ig_sub"/>
</dbReference>
<dbReference type="PANTHER" id="PTHR11973:SF18">
    <property type="entry name" value="CELL SURFACE GLYCOPROTEIN MUC18"/>
    <property type="match status" value="1"/>
</dbReference>
<keyword evidence="5" id="KW-0732">Signal</keyword>
<dbReference type="SUPFAM" id="SSF48726">
    <property type="entry name" value="Immunoglobulin"/>
    <property type="match status" value="1"/>
</dbReference>
<evidence type="ECO:0000259" key="6">
    <source>
        <dbReference type="PROSITE" id="PS50835"/>
    </source>
</evidence>
<dbReference type="GO" id="GO:0005055">
    <property type="term" value="F:laminin receptor activity"/>
    <property type="evidence" value="ECO:0007669"/>
    <property type="project" value="TreeGrafter"/>
</dbReference>
<dbReference type="Pfam" id="PF07686">
    <property type="entry name" value="V-set"/>
    <property type="match status" value="1"/>
</dbReference>
<keyword evidence="4" id="KW-0325">Glycoprotein</keyword>
<feature type="domain" description="Ig-like" evidence="6">
    <location>
        <begin position="27"/>
        <end position="133"/>
    </location>
</feature>
<dbReference type="InterPro" id="IPR013106">
    <property type="entry name" value="Ig_V-set"/>
</dbReference>